<sequence length="435" mass="47189">MEFLEEVMALEEVMHIKIIEELMMFHEVGNQVISLVAIFFLLALFVVLLAKNFKVPIVVGYVFLGILLSVDLVKLIPFLTKTQVKWYSFIIESLDYVPQVALGFIAFTIGSELSIELFKKLGKKIGFIVIFEAFGAFSLVTLATLAIGKELYFALLLGAIASATAPAATVMVLQEYNAKGTLTSMVLAVVGIDDAISLIIFSLVEPIALLLYSGSGEISFVNTLGIPIIEIIGSIVIGLAVGYLSQSFIVSKEDHTIKILTIFTTIIGSSAIAINFELSPLITNMAVGFAYRNFATRNLGIEEYMETLTTPLYAIFFILAGTEIRFGDVFTSSFLIVVFVYTLARMTGKIGGAYLGGVVGKAQDKVKKYLGLCLFPQSGVAIALAYTVQKDFASNPEVGLLVFNTLLFTAALTEVFGPLATKYAITKAGEINPKQ</sequence>
<dbReference type="RefSeq" id="WP_239551283.1">
    <property type="nucleotide sequence ID" value="NZ_JAFBDQ010000022.1"/>
</dbReference>
<dbReference type="EMBL" id="JAFBDQ010000022">
    <property type="protein sequence ID" value="MBM7558004.1"/>
    <property type="molecule type" value="Genomic_DNA"/>
</dbReference>
<evidence type="ECO:0000313" key="8">
    <source>
        <dbReference type="Proteomes" id="UP000774000"/>
    </source>
</evidence>
<dbReference type="InterPro" id="IPR006153">
    <property type="entry name" value="Cation/H_exchanger_TM"/>
</dbReference>
<keyword evidence="2 5" id="KW-0812">Transmembrane</keyword>
<feature type="transmembrane region" description="Helical" evidence="5">
    <location>
        <begin position="32"/>
        <end position="50"/>
    </location>
</feature>
<feature type="transmembrane region" description="Helical" evidence="5">
    <location>
        <begin position="256"/>
        <end position="276"/>
    </location>
</feature>
<dbReference type="Pfam" id="PF00999">
    <property type="entry name" value="Na_H_Exchanger"/>
    <property type="match status" value="1"/>
</dbReference>
<dbReference type="AlphaFoldDB" id="A0A938XWA4"/>
<organism evidence="7 8">
    <name type="scientific">Halanaerobacter jeridensis</name>
    <dbReference type="NCBI Taxonomy" id="706427"/>
    <lineage>
        <taxon>Bacteria</taxon>
        <taxon>Bacillati</taxon>
        <taxon>Bacillota</taxon>
        <taxon>Clostridia</taxon>
        <taxon>Halanaerobiales</taxon>
        <taxon>Halobacteroidaceae</taxon>
        <taxon>Halanaerobacter</taxon>
    </lineage>
</organism>
<evidence type="ECO:0000256" key="1">
    <source>
        <dbReference type="ARBA" id="ARBA00004141"/>
    </source>
</evidence>
<evidence type="ECO:0000256" key="2">
    <source>
        <dbReference type="ARBA" id="ARBA00022692"/>
    </source>
</evidence>
<feature type="transmembrane region" description="Helical" evidence="5">
    <location>
        <begin position="96"/>
        <end position="115"/>
    </location>
</feature>
<feature type="transmembrane region" description="Helical" evidence="5">
    <location>
        <begin position="153"/>
        <end position="173"/>
    </location>
</feature>
<dbReference type="Proteomes" id="UP000774000">
    <property type="component" value="Unassembled WGS sequence"/>
</dbReference>
<keyword evidence="4 5" id="KW-0472">Membrane</keyword>
<accession>A0A938XWA4</accession>
<dbReference type="InterPro" id="IPR038770">
    <property type="entry name" value="Na+/solute_symporter_sf"/>
</dbReference>
<dbReference type="PANTHER" id="PTHR43021">
    <property type="entry name" value="NA(+)/H(+) ANTIPORTER-RELATED"/>
    <property type="match status" value="1"/>
</dbReference>
<name>A0A938XWA4_9FIRM</name>
<feature type="transmembrane region" description="Helical" evidence="5">
    <location>
        <begin position="369"/>
        <end position="388"/>
    </location>
</feature>
<evidence type="ECO:0000256" key="3">
    <source>
        <dbReference type="ARBA" id="ARBA00022989"/>
    </source>
</evidence>
<feature type="transmembrane region" description="Helical" evidence="5">
    <location>
        <begin position="57"/>
        <end position="76"/>
    </location>
</feature>
<keyword evidence="3 5" id="KW-1133">Transmembrane helix</keyword>
<feature type="transmembrane region" description="Helical" evidence="5">
    <location>
        <begin position="224"/>
        <end position="244"/>
    </location>
</feature>
<comment type="caution">
    <text evidence="7">The sequence shown here is derived from an EMBL/GenBank/DDBJ whole genome shotgun (WGS) entry which is preliminary data.</text>
</comment>
<feature type="transmembrane region" description="Helical" evidence="5">
    <location>
        <begin position="400"/>
        <end position="425"/>
    </location>
</feature>
<gene>
    <name evidence="7" type="ORF">JOC47_002873</name>
</gene>
<dbReference type="Gene3D" id="1.20.1530.20">
    <property type="match status" value="1"/>
</dbReference>
<feature type="transmembrane region" description="Helical" evidence="5">
    <location>
        <begin position="127"/>
        <end position="147"/>
    </location>
</feature>
<protein>
    <submittedName>
        <fullName evidence="7">Kef-type K+ transport system membrane component KefB</fullName>
    </submittedName>
</protein>
<dbReference type="GO" id="GO:0015297">
    <property type="term" value="F:antiporter activity"/>
    <property type="evidence" value="ECO:0007669"/>
    <property type="project" value="InterPro"/>
</dbReference>
<dbReference type="GO" id="GO:1902600">
    <property type="term" value="P:proton transmembrane transport"/>
    <property type="evidence" value="ECO:0007669"/>
    <property type="project" value="InterPro"/>
</dbReference>
<reference evidence="7" key="1">
    <citation type="submission" date="2021-01" db="EMBL/GenBank/DDBJ databases">
        <title>Genomic Encyclopedia of Type Strains, Phase IV (KMG-IV): sequencing the most valuable type-strain genomes for metagenomic binning, comparative biology and taxonomic classification.</title>
        <authorList>
            <person name="Goeker M."/>
        </authorList>
    </citation>
    <scope>NUCLEOTIDE SEQUENCE</scope>
    <source>
        <strain evidence="7">DSM 23230</strain>
    </source>
</reference>
<feature type="transmembrane region" description="Helical" evidence="5">
    <location>
        <begin position="185"/>
        <end position="204"/>
    </location>
</feature>
<keyword evidence="8" id="KW-1185">Reference proteome</keyword>
<dbReference type="PANTHER" id="PTHR43021:SF2">
    <property type="entry name" value="CATION_H+ EXCHANGER DOMAIN-CONTAINING PROTEIN"/>
    <property type="match status" value="1"/>
</dbReference>
<feature type="domain" description="Cation/H+ exchanger transmembrane" evidence="6">
    <location>
        <begin position="41"/>
        <end position="411"/>
    </location>
</feature>
<evidence type="ECO:0000256" key="5">
    <source>
        <dbReference type="SAM" id="Phobius"/>
    </source>
</evidence>
<proteinExistence type="predicted"/>
<evidence type="ECO:0000256" key="4">
    <source>
        <dbReference type="ARBA" id="ARBA00023136"/>
    </source>
</evidence>
<evidence type="ECO:0000259" key="6">
    <source>
        <dbReference type="Pfam" id="PF00999"/>
    </source>
</evidence>
<evidence type="ECO:0000313" key="7">
    <source>
        <dbReference type="EMBL" id="MBM7558004.1"/>
    </source>
</evidence>
<dbReference type="GO" id="GO:0016020">
    <property type="term" value="C:membrane"/>
    <property type="evidence" value="ECO:0007669"/>
    <property type="project" value="UniProtKB-SubCell"/>
</dbReference>
<comment type="subcellular location">
    <subcellularLocation>
        <location evidence="1">Membrane</location>
        <topology evidence="1">Multi-pass membrane protein</topology>
    </subcellularLocation>
</comment>